<protein>
    <submittedName>
        <fullName evidence="3">Uncharacterized protein</fullName>
    </submittedName>
</protein>
<dbReference type="EMBL" id="BMAT01012433">
    <property type="protein sequence ID" value="GFR92374.1"/>
    <property type="molecule type" value="Genomic_DNA"/>
</dbReference>
<reference evidence="3 4" key="1">
    <citation type="journal article" date="2021" name="Elife">
        <title>Chloroplast acquisition without the gene transfer in kleptoplastic sea slugs, Plakobranchus ocellatus.</title>
        <authorList>
            <person name="Maeda T."/>
            <person name="Takahashi S."/>
            <person name="Yoshida T."/>
            <person name="Shimamura S."/>
            <person name="Takaki Y."/>
            <person name="Nagai Y."/>
            <person name="Toyoda A."/>
            <person name="Suzuki Y."/>
            <person name="Arimoto A."/>
            <person name="Ishii H."/>
            <person name="Satoh N."/>
            <person name="Nishiyama T."/>
            <person name="Hasebe M."/>
            <person name="Maruyama T."/>
            <person name="Minagawa J."/>
            <person name="Obokata J."/>
            <person name="Shigenobu S."/>
        </authorList>
    </citation>
    <scope>NUCLEOTIDE SEQUENCE [LARGE SCALE GENOMIC DNA]</scope>
</reference>
<dbReference type="Proteomes" id="UP000762676">
    <property type="component" value="Unassembled WGS sequence"/>
</dbReference>
<gene>
    <name evidence="3" type="ORF">ElyMa_006199200</name>
</gene>
<keyword evidence="4" id="KW-1185">Reference proteome</keyword>
<evidence type="ECO:0000313" key="3">
    <source>
        <dbReference type="EMBL" id="GFR92374.1"/>
    </source>
</evidence>
<sequence length="125" mass="13818">MSVCSVLSSFISFTSICQVSLPTHTGTTSTTYTIPLKEDVTLVGDFRSAWFSPRGIELYPNRWSTPQGKRHQVFTTRHRHQETRPEYVREGLELSITDTTGGGGGRLSIDSVGTQQKEATTPVIV</sequence>
<dbReference type="AlphaFoldDB" id="A0AAV4H3U4"/>
<evidence type="ECO:0000256" key="1">
    <source>
        <dbReference type="SAM" id="MobiDB-lite"/>
    </source>
</evidence>
<evidence type="ECO:0000256" key="2">
    <source>
        <dbReference type="SAM" id="SignalP"/>
    </source>
</evidence>
<keyword evidence="2" id="KW-0732">Signal</keyword>
<evidence type="ECO:0000313" key="4">
    <source>
        <dbReference type="Proteomes" id="UP000762676"/>
    </source>
</evidence>
<name>A0AAV4H3U4_9GAST</name>
<comment type="caution">
    <text evidence="3">The sequence shown here is derived from an EMBL/GenBank/DDBJ whole genome shotgun (WGS) entry which is preliminary data.</text>
</comment>
<feature type="chain" id="PRO_5043954904" evidence="2">
    <location>
        <begin position="17"/>
        <end position="125"/>
    </location>
</feature>
<feature type="region of interest" description="Disordered" evidence="1">
    <location>
        <begin position="99"/>
        <end position="125"/>
    </location>
</feature>
<organism evidence="3 4">
    <name type="scientific">Elysia marginata</name>
    <dbReference type="NCBI Taxonomy" id="1093978"/>
    <lineage>
        <taxon>Eukaryota</taxon>
        <taxon>Metazoa</taxon>
        <taxon>Spiralia</taxon>
        <taxon>Lophotrochozoa</taxon>
        <taxon>Mollusca</taxon>
        <taxon>Gastropoda</taxon>
        <taxon>Heterobranchia</taxon>
        <taxon>Euthyneura</taxon>
        <taxon>Panpulmonata</taxon>
        <taxon>Sacoglossa</taxon>
        <taxon>Placobranchoidea</taxon>
        <taxon>Plakobranchidae</taxon>
        <taxon>Elysia</taxon>
    </lineage>
</organism>
<feature type="signal peptide" evidence="2">
    <location>
        <begin position="1"/>
        <end position="16"/>
    </location>
</feature>
<accession>A0AAV4H3U4</accession>
<proteinExistence type="predicted"/>